<dbReference type="NCBIfam" id="TIGR02937">
    <property type="entry name" value="sigma70-ECF"/>
    <property type="match status" value="1"/>
</dbReference>
<dbReference type="InterPro" id="IPR007630">
    <property type="entry name" value="RNA_pol_sigma70_r4"/>
</dbReference>
<evidence type="ECO:0000313" key="8">
    <source>
        <dbReference type="Proteomes" id="UP000076865"/>
    </source>
</evidence>
<keyword evidence="3" id="KW-0238">DNA-binding</keyword>
<dbReference type="PATRIC" id="fig|294699.3.peg.1301"/>
<dbReference type="GO" id="GO:0003677">
    <property type="term" value="F:DNA binding"/>
    <property type="evidence" value="ECO:0007669"/>
    <property type="project" value="UniProtKB-KW"/>
</dbReference>
<dbReference type="Pfam" id="PF04542">
    <property type="entry name" value="Sigma70_r2"/>
    <property type="match status" value="1"/>
</dbReference>
<dbReference type="GO" id="GO:0016987">
    <property type="term" value="F:sigma factor activity"/>
    <property type="evidence" value="ECO:0007669"/>
    <property type="project" value="UniProtKB-KW"/>
</dbReference>
<feature type="domain" description="RNA polymerase sigma-70 region 4" evidence="6">
    <location>
        <begin position="103"/>
        <end position="151"/>
    </location>
</feature>
<dbReference type="EMBL" id="CP015438">
    <property type="protein sequence ID" value="ANB61323.1"/>
    <property type="molecule type" value="Genomic_DNA"/>
</dbReference>
<accession>A0A160F685</accession>
<dbReference type="PANTHER" id="PTHR30385">
    <property type="entry name" value="SIGMA FACTOR F FLAGELLAR"/>
    <property type="match status" value="1"/>
</dbReference>
<evidence type="ECO:0000256" key="3">
    <source>
        <dbReference type="ARBA" id="ARBA00023125"/>
    </source>
</evidence>
<evidence type="ECO:0000256" key="1">
    <source>
        <dbReference type="ARBA" id="ARBA00023015"/>
    </source>
</evidence>
<dbReference type="AlphaFoldDB" id="A0A160F685"/>
<dbReference type="Pfam" id="PF04545">
    <property type="entry name" value="Sigma70_r4"/>
    <property type="match status" value="1"/>
</dbReference>
<protein>
    <submittedName>
        <fullName evidence="7">RNA polymerase sigma factor, sigma-70 family protein</fullName>
    </submittedName>
</protein>
<reference evidence="7 8" key="1">
    <citation type="journal article" date="2006" name="Syst. Appl. Microbiol.">
        <title>Anoxybacillus amylolyticus sp. nov., a thermophilic amylase producing bacterium isolated from Mount Rittmann (Antarctica).</title>
        <authorList>
            <person name="Poli A."/>
            <person name="Esposito E."/>
            <person name="Lama L."/>
            <person name="Orlando P."/>
            <person name="Nicolaus G."/>
            <person name="de Appolonia F."/>
            <person name="Gambacorta A."/>
            <person name="Nicolaus B."/>
        </authorList>
    </citation>
    <scope>NUCLEOTIDE SEQUENCE [LARGE SCALE GENOMIC DNA]</scope>
    <source>
        <strain evidence="7 8">DSM 15939</strain>
    </source>
</reference>
<dbReference type="SUPFAM" id="SSF88659">
    <property type="entry name" value="Sigma3 and sigma4 domains of RNA polymerase sigma factors"/>
    <property type="match status" value="1"/>
</dbReference>
<keyword evidence="8" id="KW-1185">Reference proteome</keyword>
<dbReference type="InterPro" id="IPR013325">
    <property type="entry name" value="RNA_pol_sigma_r2"/>
</dbReference>
<proteinExistence type="predicted"/>
<name>A0A160F685_9BACL</name>
<dbReference type="NCBIfam" id="NF005248">
    <property type="entry name" value="PRK06759.1"/>
    <property type="match status" value="1"/>
</dbReference>
<keyword evidence="4" id="KW-0804">Transcription</keyword>
<evidence type="ECO:0000313" key="7">
    <source>
        <dbReference type="EMBL" id="ANB61323.1"/>
    </source>
</evidence>
<dbReference type="OrthoDB" id="9783788at2"/>
<dbReference type="SUPFAM" id="SSF88946">
    <property type="entry name" value="Sigma2 domain of RNA polymerase sigma factors"/>
    <property type="match status" value="1"/>
</dbReference>
<dbReference type="InterPro" id="IPR036388">
    <property type="entry name" value="WH-like_DNA-bd_sf"/>
</dbReference>
<dbReference type="Gene3D" id="1.10.1740.10">
    <property type="match status" value="1"/>
</dbReference>
<evidence type="ECO:0000259" key="6">
    <source>
        <dbReference type="Pfam" id="PF04545"/>
    </source>
</evidence>
<dbReference type="GO" id="GO:0006352">
    <property type="term" value="P:DNA-templated transcription initiation"/>
    <property type="evidence" value="ECO:0007669"/>
    <property type="project" value="InterPro"/>
</dbReference>
<dbReference type="InterPro" id="IPR007627">
    <property type="entry name" value="RNA_pol_sigma70_r2"/>
</dbReference>
<keyword evidence="1" id="KW-0805">Transcription regulation</keyword>
<evidence type="ECO:0000256" key="2">
    <source>
        <dbReference type="ARBA" id="ARBA00023082"/>
    </source>
</evidence>
<dbReference type="InterPro" id="IPR014284">
    <property type="entry name" value="RNA_pol_sigma-70_dom"/>
</dbReference>
<dbReference type="RefSeq" id="WP_066323397.1">
    <property type="nucleotide sequence ID" value="NZ_CP015438.1"/>
</dbReference>
<keyword evidence="2" id="KW-0731">Sigma factor</keyword>
<evidence type="ECO:0000256" key="4">
    <source>
        <dbReference type="ARBA" id="ARBA00023163"/>
    </source>
</evidence>
<dbReference type="Proteomes" id="UP000076865">
    <property type="component" value="Chromosome"/>
</dbReference>
<organism evidence="7 8">
    <name type="scientific">Anoxybacteroides amylolyticum</name>
    <dbReference type="NCBI Taxonomy" id="294699"/>
    <lineage>
        <taxon>Bacteria</taxon>
        <taxon>Bacillati</taxon>
        <taxon>Bacillota</taxon>
        <taxon>Bacilli</taxon>
        <taxon>Bacillales</taxon>
        <taxon>Anoxybacillaceae</taxon>
        <taxon>Anoxybacteroides</taxon>
    </lineage>
</organism>
<evidence type="ECO:0000259" key="5">
    <source>
        <dbReference type="Pfam" id="PF04542"/>
    </source>
</evidence>
<dbReference type="InterPro" id="IPR013324">
    <property type="entry name" value="RNA_pol_sigma_r3/r4-like"/>
</dbReference>
<dbReference type="Gene3D" id="1.10.10.10">
    <property type="entry name" value="Winged helix-like DNA-binding domain superfamily/Winged helix DNA-binding domain"/>
    <property type="match status" value="1"/>
</dbReference>
<sequence length="163" mass="19140">MKFEQVVEAYKPMIVSIMKKLHLTNEWDEYYQIGLIALWEASQQFDPEKGSFSSFAYKKMYWAMVSHLRKQLRTKECALTDEMMHMLPAMMPNEDRIVVEDMLNELTERQRKWVVGYVIEQKSLKTIAEEEGVPIGTIKQWRISALKKLRNSYASPSERLGGN</sequence>
<dbReference type="KEGG" id="aamy:GFC30_1285"/>
<feature type="domain" description="RNA polymerase sigma-70 region 2" evidence="5">
    <location>
        <begin position="7"/>
        <end position="73"/>
    </location>
</feature>
<dbReference type="CDD" id="cd06171">
    <property type="entry name" value="Sigma70_r4"/>
    <property type="match status" value="1"/>
</dbReference>
<gene>
    <name evidence="7" type="ORF">GFC30_1285</name>
</gene>